<accession>A0A2P5AI06</accession>
<dbReference type="Proteomes" id="UP000237000">
    <property type="component" value="Unassembled WGS sequence"/>
</dbReference>
<keyword evidence="2" id="KW-1185">Reference proteome</keyword>
<proteinExistence type="predicted"/>
<evidence type="ECO:0000313" key="1">
    <source>
        <dbReference type="EMBL" id="PON36179.1"/>
    </source>
</evidence>
<organism evidence="1 2">
    <name type="scientific">Trema orientale</name>
    <name type="common">Charcoal tree</name>
    <name type="synonym">Celtis orientalis</name>
    <dbReference type="NCBI Taxonomy" id="63057"/>
    <lineage>
        <taxon>Eukaryota</taxon>
        <taxon>Viridiplantae</taxon>
        <taxon>Streptophyta</taxon>
        <taxon>Embryophyta</taxon>
        <taxon>Tracheophyta</taxon>
        <taxon>Spermatophyta</taxon>
        <taxon>Magnoliopsida</taxon>
        <taxon>eudicotyledons</taxon>
        <taxon>Gunneridae</taxon>
        <taxon>Pentapetalae</taxon>
        <taxon>rosids</taxon>
        <taxon>fabids</taxon>
        <taxon>Rosales</taxon>
        <taxon>Cannabaceae</taxon>
        <taxon>Trema</taxon>
    </lineage>
</organism>
<reference evidence="2" key="1">
    <citation type="submission" date="2016-06" db="EMBL/GenBank/DDBJ databases">
        <title>Parallel loss of symbiosis genes in relatives of nitrogen-fixing non-legume Parasponia.</title>
        <authorList>
            <person name="Van Velzen R."/>
            <person name="Holmer R."/>
            <person name="Bu F."/>
            <person name="Rutten L."/>
            <person name="Van Zeijl A."/>
            <person name="Liu W."/>
            <person name="Santuari L."/>
            <person name="Cao Q."/>
            <person name="Sharma T."/>
            <person name="Shen D."/>
            <person name="Roswanjaya Y."/>
            <person name="Wardhani T."/>
            <person name="Kalhor M.S."/>
            <person name="Jansen J."/>
            <person name="Van den Hoogen J."/>
            <person name="Gungor B."/>
            <person name="Hartog M."/>
            <person name="Hontelez J."/>
            <person name="Verver J."/>
            <person name="Yang W.-C."/>
            <person name="Schijlen E."/>
            <person name="Repin R."/>
            <person name="Schilthuizen M."/>
            <person name="Schranz E."/>
            <person name="Heidstra R."/>
            <person name="Miyata K."/>
            <person name="Fedorova E."/>
            <person name="Kohlen W."/>
            <person name="Bisseling T."/>
            <person name="Smit S."/>
            <person name="Geurts R."/>
        </authorList>
    </citation>
    <scope>NUCLEOTIDE SEQUENCE [LARGE SCALE GENOMIC DNA]</scope>
    <source>
        <strain evidence="2">cv. RG33-2</strain>
    </source>
</reference>
<dbReference type="AlphaFoldDB" id="A0A2P5AI06"/>
<dbReference type="EMBL" id="JXTC01000845">
    <property type="protein sequence ID" value="PON36179.1"/>
    <property type="molecule type" value="Genomic_DNA"/>
</dbReference>
<protein>
    <submittedName>
        <fullName evidence="1">Uncharacterized protein</fullName>
    </submittedName>
</protein>
<comment type="caution">
    <text evidence="1">The sequence shown here is derived from an EMBL/GenBank/DDBJ whole genome shotgun (WGS) entry which is preliminary data.</text>
</comment>
<sequence>MEKKVFDPAQLSLCACSLTDLTLFAGSLLLRLELWNSTAPSIQTP</sequence>
<evidence type="ECO:0000313" key="2">
    <source>
        <dbReference type="Proteomes" id="UP000237000"/>
    </source>
</evidence>
<dbReference type="InParanoid" id="A0A2P5AI06"/>
<gene>
    <name evidence="1" type="ORF">TorRG33x02_349910</name>
</gene>
<name>A0A2P5AI06_TREOI</name>